<dbReference type="GO" id="GO:0005524">
    <property type="term" value="F:ATP binding"/>
    <property type="evidence" value="ECO:0007669"/>
    <property type="project" value="UniProtKB-KW"/>
</dbReference>
<dbReference type="NCBIfam" id="NF003424">
    <property type="entry name" value="PRK04885.1"/>
    <property type="match status" value="1"/>
</dbReference>
<comment type="catalytic activity">
    <reaction evidence="7 8">
        <text>NAD(+) + ATP = ADP + NADP(+) + H(+)</text>
        <dbReference type="Rhea" id="RHEA:18629"/>
        <dbReference type="ChEBI" id="CHEBI:15378"/>
        <dbReference type="ChEBI" id="CHEBI:30616"/>
        <dbReference type="ChEBI" id="CHEBI:57540"/>
        <dbReference type="ChEBI" id="CHEBI:58349"/>
        <dbReference type="ChEBI" id="CHEBI:456216"/>
        <dbReference type="EC" id="2.7.1.23"/>
    </reaction>
</comment>
<feature type="binding site" evidence="8">
    <location>
        <position position="148"/>
    </location>
    <ligand>
        <name>NAD(+)</name>
        <dbReference type="ChEBI" id="CHEBI:57540"/>
    </ligand>
</feature>
<dbReference type="EC" id="2.7.1.23" evidence="8"/>
<keyword evidence="2 8" id="KW-0547">Nucleotide-binding</keyword>
<dbReference type="SUPFAM" id="SSF111331">
    <property type="entry name" value="NAD kinase/diacylglycerol kinase-like"/>
    <property type="match status" value="1"/>
</dbReference>
<feature type="binding site" evidence="8">
    <location>
        <begin position="161"/>
        <end position="166"/>
    </location>
    <ligand>
        <name>NAD(+)</name>
        <dbReference type="ChEBI" id="CHEBI:57540"/>
    </ligand>
</feature>
<dbReference type="OrthoDB" id="9774737at2"/>
<sequence>MRFSVVKKNDEKTQMIAEKFIASCTEKGLIYDEKLPDVVISIGGDGTLLNAFHRYAHQLDHVRFVGVHTGHLGFYTDWRDYEYEDLVTSLLHDEGKSVTYPLLDVTINYHDEQASAHFLALNESTFKQVSGTMVLDIYIKDQLFERFRGDGICISTPTGSTAYNKSIGGAVLHPRLEALQLAEIASINNRVFRTLSSAMILAPDEWITVKPAEQNEFLLGIDQFTHQHTNISEINYRIATERIHFAHYRHTSFWRRVEDAFIGAREKNEI</sequence>
<dbReference type="InterPro" id="IPR016064">
    <property type="entry name" value="NAD/diacylglycerol_kinase_sf"/>
</dbReference>
<comment type="caution">
    <text evidence="8">Lacks conserved residue(s) required for the propagation of feature annotation.</text>
</comment>
<evidence type="ECO:0000256" key="2">
    <source>
        <dbReference type="ARBA" id="ARBA00022741"/>
    </source>
</evidence>
<dbReference type="GO" id="GO:0006741">
    <property type="term" value="P:NADP+ biosynthetic process"/>
    <property type="evidence" value="ECO:0007669"/>
    <property type="project" value="UniProtKB-UniRule"/>
</dbReference>
<comment type="similarity">
    <text evidence="8">Belongs to the NAD kinase family.</text>
</comment>
<dbReference type="AlphaFoldDB" id="A0A1H9T9I2"/>
<dbReference type="Pfam" id="PF01513">
    <property type="entry name" value="NAD_kinase"/>
    <property type="match status" value="1"/>
</dbReference>
<reference evidence="9 10" key="1">
    <citation type="submission" date="2016-10" db="EMBL/GenBank/DDBJ databases">
        <authorList>
            <person name="de Groot N.N."/>
        </authorList>
    </citation>
    <scope>NUCLEOTIDE SEQUENCE [LARGE SCALE GENOMIC DNA]</scope>
    <source>
        <strain evidence="9 10">DSM 13760</strain>
    </source>
</reference>
<accession>A0A1H9T9I2</accession>
<gene>
    <name evidence="8" type="primary">nadK</name>
    <name evidence="9" type="ORF">SAMN04488559_11177</name>
</gene>
<protein>
    <recommendedName>
        <fullName evidence="8">NAD kinase</fullName>
        <ecNumber evidence="8">2.7.1.23</ecNumber>
    </recommendedName>
    <alternativeName>
        <fullName evidence="8">ATP-dependent NAD kinase</fullName>
    </alternativeName>
</protein>
<dbReference type="Pfam" id="PF20143">
    <property type="entry name" value="NAD_kinase_C"/>
    <property type="match status" value="1"/>
</dbReference>
<dbReference type="GO" id="GO:0051287">
    <property type="term" value="F:NAD binding"/>
    <property type="evidence" value="ECO:0007669"/>
    <property type="project" value="UniProtKB-ARBA"/>
</dbReference>
<evidence type="ECO:0000313" key="9">
    <source>
        <dbReference type="EMBL" id="SER93778.1"/>
    </source>
</evidence>
<dbReference type="GO" id="GO:0019674">
    <property type="term" value="P:NAD+ metabolic process"/>
    <property type="evidence" value="ECO:0007669"/>
    <property type="project" value="InterPro"/>
</dbReference>
<keyword evidence="5 8" id="KW-0521">NADP</keyword>
<keyword evidence="10" id="KW-1185">Reference proteome</keyword>
<keyword evidence="3 8" id="KW-0418">Kinase</keyword>
<dbReference type="InterPro" id="IPR002504">
    <property type="entry name" value="NADK"/>
</dbReference>
<dbReference type="Proteomes" id="UP000198948">
    <property type="component" value="Unassembled WGS sequence"/>
</dbReference>
<keyword evidence="1 8" id="KW-0808">Transferase</keyword>
<evidence type="ECO:0000256" key="8">
    <source>
        <dbReference type="HAMAP-Rule" id="MF_00361"/>
    </source>
</evidence>
<dbReference type="Gene3D" id="3.40.50.10330">
    <property type="entry name" value="Probable inorganic polyphosphate/atp-NAD kinase, domain 1"/>
    <property type="match status" value="1"/>
</dbReference>
<feature type="binding site" evidence="8">
    <location>
        <begin position="122"/>
        <end position="123"/>
    </location>
    <ligand>
        <name>NAD(+)</name>
        <dbReference type="ChEBI" id="CHEBI:57540"/>
    </ligand>
</feature>
<comment type="function">
    <text evidence="8">Involved in the regulation of the intracellular balance of NAD and NADP, and is a key enzyme in the biosynthesis of NADP. Catalyzes specifically the phosphorylation on 2'-hydroxyl of the adenosine moiety of NAD to yield NADP.</text>
</comment>
<dbReference type="GO" id="GO:0005737">
    <property type="term" value="C:cytoplasm"/>
    <property type="evidence" value="ECO:0007669"/>
    <property type="project" value="UniProtKB-SubCell"/>
</dbReference>
<feature type="active site" description="Proton acceptor" evidence="8">
    <location>
        <position position="45"/>
    </location>
</feature>
<dbReference type="PANTHER" id="PTHR20275:SF0">
    <property type="entry name" value="NAD KINASE"/>
    <property type="match status" value="1"/>
</dbReference>
<proteinExistence type="inferred from homology"/>
<evidence type="ECO:0000256" key="4">
    <source>
        <dbReference type="ARBA" id="ARBA00022840"/>
    </source>
</evidence>
<comment type="cofactor">
    <cofactor evidence="8">
        <name>a divalent metal cation</name>
        <dbReference type="ChEBI" id="CHEBI:60240"/>
    </cofactor>
</comment>
<evidence type="ECO:0000313" key="10">
    <source>
        <dbReference type="Proteomes" id="UP000198948"/>
    </source>
</evidence>
<dbReference type="InterPro" id="IPR017438">
    <property type="entry name" value="ATP-NAD_kinase_N"/>
</dbReference>
<dbReference type="EMBL" id="FOHA01000011">
    <property type="protein sequence ID" value="SER93778.1"/>
    <property type="molecule type" value="Genomic_DNA"/>
</dbReference>
<keyword evidence="4 8" id="KW-0067">ATP-binding</keyword>
<evidence type="ECO:0000256" key="1">
    <source>
        <dbReference type="ARBA" id="ARBA00022679"/>
    </source>
</evidence>
<dbReference type="PANTHER" id="PTHR20275">
    <property type="entry name" value="NAD KINASE"/>
    <property type="match status" value="1"/>
</dbReference>
<organism evidence="9 10">
    <name type="scientific">Isobaculum melis</name>
    <dbReference type="NCBI Taxonomy" id="142588"/>
    <lineage>
        <taxon>Bacteria</taxon>
        <taxon>Bacillati</taxon>
        <taxon>Bacillota</taxon>
        <taxon>Bacilli</taxon>
        <taxon>Lactobacillales</taxon>
        <taxon>Carnobacteriaceae</taxon>
        <taxon>Isobaculum</taxon>
    </lineage>
</organism>
<name>A0A1H9T9I2_9LACT</name>
<keyword evidence="6 8" id="KW-0520">NAD</keyword>
<comment type="subcellular location">
    <subcellularLocation>
        <location evidence="8">Cytoplasm</location>
    </subcellularLocation>
</comment>
<evidence type="ECO:0000256" key="7">
    <source>
        <dbReference type="ARBA" id="ARBA00047925"/>
    </source>
</evidence>
<feature type="binding site" evidence="8">
    <location>
        <position position="150"/>
    </location>
    <ligand>
        <name>NAD(+)</name>
        <dbReference type="ChEBI" id="CHEBI:57540"/>
    </ligand>
</feature>
<dbReference type="Gene3D" id="2.60.200.30">
    <property type="entry name" value="Probable inorganic polyphosphate/atp-NAD kinase, domain 2"/>
    <property type="match status" value="1"/>
</dbReference>
<feature type="binding site" evidence="8">
    <location>
        <position position="185"/>
    </location>
    <ligand>
        <name>NAD(+)</name>
        <dbReference type="ChEBI" id="CHEBI:57540"/>
    </ligand>
</feature>
<dbReference type="STRING" id="142588.SAMN04488559_11177"/>
<keyword evidence="8" id="KW-0963">Cytoplasm</keyword>
<evidence type="ECO:0000256" key="6">
    <source>
        <dbReference type="ARBA" id="ARBA00023027"/>
    </source>
</evidence>
<dbReference type="HAMAP" id="MF_00361">
    <property type="entry name" value="NAD_kinase"/>
    <property type="match status" value="1"/>
</dbReference>
<dbReference type="GO" id="GO:0046872">
    <property type="term" value="F:metal ion binding"/>
    <property type="evidence" value="ECO:0007669"/>
    <property type="project" value="UniProtKB-UniRule"/>
</dbReference>
<dbReference type="InterPro" id="IPR017437">
    <property type="entry name" value="ATP-NAD_kinase_PpnK-typ_C"/>
</dbReference>
<feature type="binding site" evidence="8">
    <location>
        <begin position="45"/>
        <end position="46"/>
    </location>
    <ligand>
        <name>NAD(+)</name>
        <dbReference type="ChEBI" id="CHEBI:57540"/>
    </ligand>
</feature>
<dbReference type="GO" id="GO:0003951">
    <property type="term" value="F:NAD+ kinase activity"/>
    <property type="evidence" value="ECO:0007669"/>
    <property type="project" value="UniProtKB-UniRule"/>
</dbReference>
<evidence type="ECO:0000256" key="3">
    <source>
        <dbReference type="ARBA" id="ARBA00022777"/>
    </source>
</evidence>
<evidence type="ECO:0000256" key="5">
    <source>
        <dbReference type="ARBA" id="ARBA00022857"/>
    </source>
</evidence>